<gene>
    <name evidence="6" type="ORF">H8L67_02725</name>
</gene>
<keyword evidence="2" id="KW-0862">Zinc</keyword>
<evidence type="ECO:0000313" key="6">
    <source>
        <dbReference type="EMBL" id="QYR53441.1"/>
    </source>
</evidence>
<evidence type="ECO:0000256" key="4">
    <source>
        <dbReference type="ARBA" id="ARBA00023186"/>
    </source>
</evidence>
<dbReference type="SUPFAM" id="SSF118352">
    <property type="entry name" value="HSP33 redox switch-like"/>
    <property type="match status" value="1"/>
</dbReference>
<dbReference type="PANTHER" id="PTHR30111:SF1">
    <property type="entry name" value="33 KDA CHAPERONIN"/>
    <property type="match status" value="1"/>
</dbReference>
<dbReference type="CDD" id="cd00498">
    <property type="entry name" value="Hsp33"/>
    <property type="match status" value="1"/>
</dbReference>
<proteinExistence type="predicted"/>
<keyword evidence="5" id="KW-0676">Redox-active center</keyword>
<evidence type="ECO:0000256" key="1">
    <source>
        <dbReference type="ARBA" id="ARBA00022490"/>
    </source>
</evidence>
<keyword evidence="3" id="KW-1015">Disulfide bond</keyword>
<dbReference type="Gene3D" id="3.55.30.10">
    <property type="entry name" value="Hsp33 domain"/>
    <property type="match status" value="1"/>
</dbReference>
<keyword evidence="4" id="KW-0143">Chaperone</keyword>
<organism evidence="6 7">
    <name type="scientific">Lysobacter soyae</name>
    <dbReference type="NCBI Taxonomy" id="2764185"/>
    <lineage>
        <taxon>Bacteria</taxon>
        <taxon>Pseudomonadati</taxon>
        <taxon>Pseudomonadota</taxon>
        <taxon>Gammaproteobacteria</taxon>
        <taxon>Lysobacterales</taxon>
        <taxon>Lysobacteraceae</taxon>
        <taxon>Lysobacter</taxon>
    </lineage>
</organism>
<evidence type="ECO:0000256" key="2">
    <source>
        <dbReference type="ARBA" id="ARBA00022833"/>
    </source>
</evidence>
<name>A0ABX8WRI1_9GAMM</name>
<dbReference type="PANTHER" id="PTHR30111">
    <property type="entry name" value="33 KDA CHAPERONIN"/>
    <property type="match status" value="1"/>
</dbReference>
<accession>A0ABX8WRI1</accession>
<dbReference type="EMBL" id="CP080544">
    <property type="protein sequence ID" value="QYR53441.1"/>
    <property type="molecule type" value="Genomic_DNA"/>
</dbReference>
<dbReference type="Gene3D" id="1.10.287.480">
    <property type="entry name" value="helix hairpin bin"/>
    <property type="match status" value="1"/>
</dbReference>
<dbReference type="InterPro" id="IPR016153">
    <property type="entry name" value="Heat_shock_Hsp33_N"/>
</dbReference>
<reference evidence="6 7" key="1">
    <citation type="submission" date="2021-08" db="EMBL/GenBank/DDBJ databases">
        <title>Lysobacter sp. strain CJ11 Genome sequencing and assembly.</title>
        <authorList>
            <person name="Kim I."/>
        </authorList>
    </citation>
    <scope>NUCLEOTIDE SEQUENCE [LARGE SCALE GENOMIC DNA]</scope>
    <source>
        <strain evidence="6 7">CJ11</strain>
    </source>
</reference>
<evidence type="ECO:0000256" key="3">
    <source>
        <dbReference type="ARBA" id="ARBA00023157"/>
    </source>
</evidence>
<dbReference type="RefSeq" id="WP_220380257.1">
    <property type="nucleotide sequence ID" value="NZ_CP080544.1"/>
</dbReference>
<dbReference type="InterPro" id="IPR000397">
    <property type="entry name" value="Heat_shock_Hsp33"/>
</dbReference>
<dbReference type="Gene3D" id="3.90.1280.10">
    <property type="entry name" value="HSP33 redox switch-like"/>
    <property type="match status" value="1"/>
</dbReference>
<dbReference type="Proteomes" id="UP000824755">
    <property type="component" value="Chromosome"/>
</dbReference>
<sequence>MNTHTDSLLRFHLPAAHVRGAIVHLGDTWKTVQSRAEYPGAVRALLGEALAASALFASILKTDGRLSIQIRGTRGLRTLFAECTAQGHLRGIARVADDAPIPTDLSDLGEGAVLALTLESPPRANGEPHRYQGLVPIESPTLSGAFEDYFRQSEQLPTRLLLAADDTRCAGLLLQVMPGSNDAEDWNRANALFETLGAQELLETDAHTLIHRLFHEEAPEVLAEQALGFACSCSRARIEEVFESLGKEEALAAVVDGQAEVVCEFCGTTYAFTPDELSQIFERQGATVTTPDSVQ</sequence>
<dbReference type="InterPro" id="IPR016154">
    <property type="entry name" value="Heat_shock_Hsp33_C"/>
</dbReference>
<dbReference type="Pfam" id="PF01430">
    <property type="entry name" value="HSP33"/>
    <property type="match status" value="1"/>
</dbReference>
<protein>
    <submittedName>
        <fullName evidence="6">Hsp33 family molecular chaperone HslO</fullName>
    </submittedName>
</protein>
<dbReference type="SUPFAM" id="SSF64397">
    <property type="entry name" value="Hsp33 domain"/>
    <property type="match status" value="1"/>
</dbReference>
<keyword evidence="1" id="KW-0963">Cytoplasm</keyword>
<dbReference type="InterPro" id="IPR023212">
    <property type="entry name" value="Hsp33_helix_hairpin_bin_dom_sf"/>
</dbReference>
<evidence type="ECO:0000313" key="7">
    <source>
        <dbReference type="Proteomes" id="UP000824755"/>
    </source>
</evidence>
<keyword evidence="7" id="KW-1185">Reference proteome</keyword>
<dbReference type="PIRSF" id="PIRSF005261">
    <property type="entry name" value="Heat_shock_Hsp33"/>
    <property type="match status" value="1"/>
</dbReference>
<evidence type="ECO:0000256" key="5">
    <source>
        <dbReference type="ARBA" id="ARBA00023284"/>
    </source>
</evidence>